<keyword evidence="2" id="KW-0238">DNA-binding</keyword>
<evidence type="ECO:0000313" key="5">
    <source>
        <dbReference type="EMBL" id="KAJ3027520.1"/>
    </source>
</evidence>
<name>A0AAD5RZM6_9FUNG</name>
<keyword evidence="3" id="KW-0539">Nucleus</keyword>
<feature type="non-terminal residue" evidence="5">
    <location>
        <position position="1"/>
    </location>
</feature>
<gene>
    <name evidence="5" type="ORF">HK097_006146</name>
</gene>
<dbReference type="GO" id="GO:0003700">
    <property type="term" value="F:DNA-binding transcription factor activity"/>
    <property type="evidence" value="ECO:0007669"/>
    <property type="project" value="TreeGrafter"/>
</dbReference>
<evidence type="ECO:0000313" key="6">
    <source>
        <dbReference type="Proteomes" id="UP001212841"/>
    </source>
</evidence>
<protein>
    <recommendedName>
        <fullName evidence="4">Myb-like domain-containing protein</fullName>
    </recommendedName>
</protein>
<reference evidence="5" key="1">
    <citation type="submission" date="2020-05" db="EMBL/GenBank/DDBJ databases">
        <title>Phylogenomic resolution of chytrid fungi.</title>
        <authorList>
            <person name="Stajich J.E."/>
            <person name="Amses K."/>
            <person name="Simmons R."/>
            <person name="Seto K."/>
            <person name="Myers J."/>
            <person name="Bonds A."/>
            <person name="Quandt C.A."/>
            <person name="Barry K."/>
            <person name="Liu P."/>
            <person name="Grigoriev I."/>
            <person name="Longcore J.E."/>
            <person name="James T.Y."/>
        </authorList>
    </citation>
    <scope>NUCLEOTIDE SEQUENCE</scope>
    <source>
        <strain evidence="5">JEL0318</strain>
    </source>
</reference>
<proteinExistence type="predicted"/>
<dbReference type="PANTHER" id="PTHR46380:SF2">
    <property type="entry name" value="CYCLIN-D-BINDING MYB-LIKE TRANSCRIPTION FACTOR 1"/>
    <property type="match status" value="1"/>
</dbReference>
<evidence type="ECO:0000259" key="4">
    <source>
        <dbReference type="SMART" id="SM00717"/>
    </source>
</evidence>
<accession>A0AAD5RZM6</accession>
<sequence>SSLTRPFVRSCFRHNAPKSASSKNYRTITYPRTHQIKPAKWTHWAREEDNKLLRMRKSGSSYLLISATIGRNRSSCYYRYRDLTQPPSAHRLRWTAEENGFLLEAWKGAEAANKRLRYTELSGILNRDPRAIRSHLCEIPPHLKKGPLNAEEQTLLRNFVQTKLKYGGHIGWVELGRLMNRSSGYLRKFWDAHSGLRTGRFDDEEDRLVLRRAKMAMKMGTRPSWAAIGRLLNRPPVTVLNRWKTAFQSRLSKAQINKLP</sequence>
<dbReference type="PANTHER" id="PTHR46380">
    <property type="entry name" value="CYCLIN-D-BINDING MYB-LIKE TRANSCRIPTION FACTOR 1"/>
    <property type="match status" value="1"/>
</dbReference>
<dbReference type="InterPro" id="IPR001005">
    <property type="entry name" value="SANT/Myb"/>
</dbReference>
<evidence type="ECO:0000256" key="3">
    <source>
        <dbReference type="ARBA" id="ARBA00023242"/>
    </source>
</evidence>
<dbReference type="AlphaFoldDB" id="A0AAD5RZM6"/>
<feature type="domain" description="Myb-like" evidence="4">
    <location>
        <begin position="144"/>
        <end position="196"/>
    </location>
</feature>
<evidence type="ECO:0000256" key="2">
    <source>
        <dbReference type="ARBA" id="ARBA00023125"/>
    </source>
</evidence>
<dbReference type="EMBL" id="JADGJD010002882">
    <property type="protein sequence ID" value="KAJ3027520.1"/>
    <property type="molecule type" value="Genomic_DNA"/>
</dbReference>
<feature type="domain" description="Myb-like" evidence="4">
    <location>
        <begin position="197"/>
        <end position="249"/>
    </location>
</feature>
<dbReference type="GO" id="GO:0000976">
    <property type="term" value="F:transcription cis-regulatory region binding"/>
    <property type="evidence" value="ECO:0007669"/>
    <property type="project" value="TreeGrafter"/>
</dbReference>
<dbReference type="GO" id="GO:0005634">
    <property type="term" value="C:nucleus"/>
    <property type="evidence" value="ECO:0007669"/>
    <property type="project" value="UniProtKB-SubCell"/>
</dbReference>
<feature type="domain" description="Myb-like" evidence="4">
    <location>
        <begin position="40"/>
        <end position="86"/>
    </location>
</feature>
<dbReference type="SMART" id="SM00717">
    <property type="entry name" value="SANT"/>
    <property type="match status" value="3"/>
</dbReference>
<organism evidence="5 6">
    <name type="scientific">Rhizophlyctis rosea</name>
    <dbReference type="NCBI Taxonomy" id="64517"/>
    <lineage>
        <taxon>Eukaryota</taxon>
        <taxon>Fungi</taxon>
        <taxon>Fungi incertae sedis</taxon>
        <taxon>Chytridiomycota</taxon>
        <taxon>Chytridiomycota incertae sedis</taxon>
        <taxon>Chytridiomycetes</taxon>
        <taxon>Rhizophlyctidales</taxon>
        <taxon>Rhizophlyctidaceae</taxon>
        <taxon>Rhizophlyctis</taxon>
    </lineage>
</organism>
<comment type="subcellular location">
    <subcellularLocation>
        <location evidence="1">Nucleus</location>
    </subcellularLocation>
</comment>
<comment type="caution">
    <text evidence="5">The sequence shown here is derived from an EMBL/GenBank/DDBJ whole genome shotgun (WGS) entry which is preliminary data.</text>
</comment>
<dbReference type="InterPro" id="IPR051651">
    <property type="entry name" value="DMTF1_DNA-bind_reg"/>
</dbReference>
<dbReference type="Proteomes" id="UP001212841">
    <property type="component" value="Unassembled WGS sequence"/>
</dbReference>
<evidence type="ECO:0000256" key="1">
    <source>
        <dbReference type="ARBA" id="ARBA00004123"/>
    </source>
</evidence>
<keyword evidence="6" id="KW-1185">Reference proteome</keyword>